<dbReference type="InterPro" id="IPR008395">
    <property type="entry name" value="Agenet-like_dom"/>
</dbReference>
<evidence type="ECO:0000313" key="4">
    <source>
        <dbReference type="Proteomes" id="UP000593562"/>
    </source>
</evidence>
<dbReference type="EMBL" id="JAAARO010000004">
    <property type="protein sequence ID" value="KAF5749662.1"/>
    <property type="molecule type" value="Genomic_DNA"/>
</dbReference>
<evidence type="ECO:0000256" key="1">
    <source>
        <dbReference type="SAM" id="Phobius"/>
    </source>
</evidence>
<feature type="domain" description="Agenet-like" evidence="2">
    <location>
        <begin position="99"/>
        <end position="125"/>
    </location>
</feature>
<comment type="caution">
    <text evidence="3">The sequence shown here is derived from an EMBL/GenBank/DDBJ whole genome shotgun (WGS) entry which is preliminary data.</text>
</comment>
<dbReference type="AlphaFoldDB" id="A0A7J7DTF6"/>
<dbReference type="Pfam" id="PF05641">
    <property type="entry name" value="Agenet"/>
    <property type="match status" value="1"/>
</dbReference>
<keyword evidence="1" id="KW-1133">Transmembrane helix</keyword>
<accession>A0A7J7DTF6</accession>
<evidence type="ECO:0000259" key="2">
    <source>
        <dbReference type="Pfam" id="PF05641"/>
    </source>
</evidence>
<sequence>MHRPSSTSRGFCDEFSVNLSPLASLVSPVKVAASPDLPMYNTTLPDGSKKDIQKSQGERAIHFIPLILLVCALILWFFSYPLHPEFVNSAIPTMRFKKGTKVEVQSKKDVPSGSWRCAEIINGNGFTEDVDVLSSDAESSCQLGYEEGNCLLPKHEGVAAEIHSAISSIWGHC</sequence>
<gene>
    <name evidence="3" type="ORF">HS088_TW04G01635</name>
</gene>
<proteinExistence type="predicted"/>
<organism evidence="3 4">
    <name type="scientific">Tripterygium wilfordii</name>
    <name type="common">Thunder God vine</name>
    <dbReference type="NCBI Taxonomy" id="458696"/>
    <lineage>
        <taxon>Eukaryota</taxon>
        <taxon>Viridiplantae</taxon>
        <taxon>Streptophyta</taxon>
        <taxon>Embryophyta</taxon>
        <taxon>Tracheophyta</taxon>
        <taxon>Spermatophyta</taxon>
        <taxon>Magnoliopsida</taxon>
        <taxon>eudicotyledons</taxon>
        <taxon>Gunneridae</taxon>
        <taxon>Pentapetalae</taxon>
        <taxon>rosids</taxon>
        <taxon>fabids</taxon>
        <taxon>Celastrales</taxon>
        <taxon>Celastraceae</taxon>
        <taxon>Tripterygium</taxon>
    </lineage>
</organism>
<reference evidence="3 4" key="1">
    <citation type="journal article" date="2020" name="Nat. Commun.">
        <title>Genome of Tripterygium wilfordii and identification of cytochrome P450 involved in triptolide biosynthesis.</title>
        <authorList>
            <person name="Tu L."/>
            <person name="Su P."/>
            <person name="Zhang Z."/>
            <person name="Gao L."/>
            <person name="Wang J."/>
            <person name="Hu T."/>
            <person name="Zhou J."/>
            <person name="Zhang Y."/>
            <person name="Zhao Y."/>
            <person name="Liu Y."/>
            <person name="Song Y."/>
            <person name="Tong Y."/>
            <person name="Lu Y."/>
            <person name="Yang J."/>
            <person name="Xu C."/>
            <person name="Jia M."/>
            <person name="Peters R.J."/>
            <person name="Huang L."/>
            <person name="Gao W."/>
        </authorList>
    </citation>
    <scope>NUCLEOTIDE SEQUENCE [LARGE SCALE GENOMIC DNA]</scope>
    <source>
        <strain evidence="4">cv. XIE 37</strain>
        <tissue evidence="3">Leaf</tissue>
    </source>
</reference>
<dbReference type="InParanoid" id="A0A7J7DTF6"/>
<protein>
    <recommendedName>
        <fullName evidence="2">Agenet-like domain-containing protein</fullName>
    </recommendedName>
</protein>
<feature type="transmembrane region" description="Helical" evidence="1">
    <location>
        <begin position="60"/>
        <end position="78"/>
    </location>
</feature>
<dbReference type="PANTHER" id="PTHR34189:SF13">
    <property type="entry name" value="TRANSMEMBRANE PROTEIN"/>
    <property type="match status" value="1"/>
</dbReference>
<dbReference type="Proteomes" id="UP000593562">
    <property type="component" value="Unassembled WGS sequence"/>
</dbReference>
<name>A0A7J7DTF6_TRIWF</name>
<evidence type="ECO:0000313" key="3">
    <source>
        <dbReference type="EMBL" id="KAF5749662.1"/>
    </source>
</evidence>
<dbReference type="PANTHER" id="PTHR34189">
    <property type="entry name" value="TRANSMEMBRANE PROTEIN"/>
    <property type="match status" value="1"/>
</dbReference>
<keyword evidence="1" id="KW-0472">Membrane</keyword>
<keyword evidence="1" id="KW-0812">Transmembrane</keyword>
<keyword evidence="4" id="KW-1185">Reference proteome</keyword>